<dbReference type="GO" id="GO:0016987">
    <property type="term" value="F:sigma factor activity"/>
    <property type="evidence" value="ECO:0007669"/>
    <property type="project" value="UniProtKB-KW"/>
</dbReference>
<dbReference type="InterPro" id="IPR007627">
    <property type="entry name" value="RNA_pol_sigma70_r2"/>
</dbReference>
<dbReference type="OrthoDB" id="3688906at2"/>
<proteinExistence type="inferred from homology"/>
<evidence type="ECO:0000259" key="6">
    <source>
        <dbReference type="Pfam" id="PF04542"/>
    </source>
</evidence>
<dbReference type="eggNOG" id="COG1595">
    <property type="taxonomic scope" value="Bacteria"/>
</dbReference>
<evidence type="ECO:0000256" key="2">
    <source>
        <dbReference type="ARBA" id="ARBA00023015"/>
    </source>
</evidence>
<dbReference type="SUPFAM" id="SSF88659">
    <property type="entry name" value="Sigma3 and sigma4 domains of RNA polymerase sigma factors"/>
    <property type="match status" value="1"/>
</dbReference>
<dbReference type="InterPro" id="IPR039425">
    <property type="entry name" value="RNA_pol_sigma-70-like"/>
</dbReference>
<keyword evidence="5" id="KW-0804">Transcription</keyword>
<accession>D2PQL8</accession>
<evidence type="ECO:0000259" key="7">
    <source>
        <dbReference type="Pfam" id="PF08281"/>
    </source>
</evidence>
<dbReference type="GO" id="GO:0006352">
    <property type="term" value="P:DNA-templated transcription initiation"/>
    <property type="evidence" value="ECO:0007669"/>
    <property type="project" value="InterPro"/>
</dbReference>
<protein>
    <submittedName>
        <fullName evidence="8">Transcriptional regulator, LuxR family</fullName>
    </submittedName>
</protein>
<dbReference type="HOGENOM" id="CLU_047691_15_5_11"/>
<dbReference type="Pfam" id="PF08281">
    <property type="entry name" value="Sigma70_r4_2"/>
    <property type="match status" value="1"/>
</dbReference>
<dbReference type="InterPro" id="IPR013325">
    <property type="entry name" value="RNA_pol_sigma_r2"/>
</dbReference>
<evidence type="ECO:0000256" key="4">
    <source>
        <dbReference type="ARBA" id="ARBA00023125"/>
    </source>
</evidence>
<dbReference type="STRING" id="479435.Kfla_0076"/>
<dbReference type="GO" id="GO:0003677">
    <property type="term" value="F:DNA binding"/>
    <property type="evidence" value="ECO:0007669"/>
    <property type="project" value="UniProtKB-KW"/>
</dbReference>
<dbReference type="Proteomes" id="UP000007967">
    <property type="component" value="Chromosome"/>
</dbReference>
<dbReference type="InterPro" id="IPR013249">
    <property type="entry name" value="RNA_pol_sigma70_r4_t2"/>
</dbReference>
<reference evidence="8 9" key="2">
    <citation type="journal article" date="2010" name="Stand. Genomic Sci.">
        <title>Complete genome sequence of Kribbella flavida type strain (IFO 14399).</title>
        <authorList>
            <person name="Pukall R."/>
            <person name="Lapidus A."/>
            <person name="Glavina Del Rio T."/>
            <person name="Copeland A."/>
            <person name="Tice H."/>
            <person name="Cheng J.-F."/>
            <person name="Lucas S."/>
            <person name="Chen F."/>
            <person name="Nolan M."/>
            <person name="LaButti K."/>
            <person name="Pati A."/>
            <person name="Ivanova N."/>
            <person name="Mavrommatis K."/>
            <person name="Mikhailova N."/>
            <person name="Pitluck S."/>
            <person name="Bruce D."/>
            <person name="Goodwin L."/>
            <person name="Land M."/>
            <person name="Hauser L."/>
            <person name="Chang Y.-J."/>
            <person name="Jeffries C.D."/>
            <person name="Chen A."/>
            <person name="Palaniappan K."/>
            <person name="Chain P."/>
            <person name="Rohde M."/>
            <person name="Goeker M."/>
            <person name="Bristow J."/>
            <person name="Eisen J.A."/>
            <person name="Markowitz V."/>
            <person name="Hugenholtz P."/>
            <person name="Kyrpides N.C."/>
            <person name="Klenk H.-P."/>
            <person name="Brettin T."/>
        </authorList>
    </citation>
    <scope>NUCLEOTIDE SEQUENCE [LARGE SCALE GENOMIC DNA]</scope>
    <source>
        <strain evidence="9">DSM 17836 / JCM 10339 / NBRC 14399</strain>
    </source>
</reference>
<dbReference type="CDD" id="cd06171">
    <property type="entry name" value="Sigma70_r4"/>
    <property type="match status" value="1"/>
</dbReference>
<dbReference type="Pfam" id="PF04542">
    <property type="entry name" value="Sigma70_r2"/>
    <property type="match status" value="1"/>
</dbReference>
<dbReference type="InterPro" id="IPR036388">
    <property type="entry name" value="WH-like_DNA-bd_sf"/>
</dbReference>
<organism evidence="8 9">
    <name type="scientific">Kribbella flavida (strain DSM 17836 / JCM 10339 / NBRC 14399)</name>
    <dbReference type="NCBI Taxonomy" id="479435"/>
    <lineage>
        <taxon>Bacteria</taxon>
        <taxon>Bacillati</taxon>
        <taxon>Actinomycetota</taxon>
        <taxon>Actinomycetes</taxon>
        <taxon>Propionibacteriales</taxon>
        <taxon>Kribbellaceae</taxon>
        <taxon>Kribbella</taxon>
    </lineage>
</organism>
<name>D2PQL8_KRIFD</name>
<evidence type="ECO:0000313" key="9">
    <source>
        <dbReference type="Proteomes" id="UP000007967"/>
    </source>
</evidence>
<dbReference type="SUPFAM" id="SSF88946">
    <property type="entry name" value="Sigma2 domain of RNA polymerase sigma factors"/>
    <property type="match status" value="1"/>
</dbReference>
<dbReference type="RefSeq" id="WP_012917762.1">
    <property type="nucleotide sequence ID" value="NC_013729.1"/>
</dbReference>
<gene>
    <name evidence="8" type="ordered locus">Kfla_0076</name>
</gene>
<keyword evidence="4" id="KW-0238">DNA-binding</keyword>
<dbReference type="AlphaFoldDB" id="D2PQL8"/>
<keyword evidence="9" id="KW-1185">Reference proteome</keyword>
<dbReference type="InterPro" id="IPR013324">
    <property type="entry name" value="RNA_pol_sigma_r3/r4-like"/>
</dbReference>
<dbReference type="InterPro" id="IPR014284">
    <property type="entry name" value="RNA_pol_sigma-70_dom"/>
</dbReference>
<keyword evidence="2" id="KW-0805">Transcription regulation</keyword>
<dbReference type="NCBIfam" id="TIGR02937">
    <property type="entry name" value="sigma70-ECF"/>
    <property type="match status" value="1"/>
</dbReference>
<dbReference type="PANTHER" id="PTHR43133">
    <property type="entry name" value="RNA POLYMERASE ECF-TYPE SIGMA FACTO"/>
    <property type="match status" value="1"/>
</dbReference>
<evidence type="ECO:0000256" key="3">
    <source>
        <dbReference type="ARBA" id="ARBA00023082"/>
    </source>
</evidence>
<evidence type="ECO:0000256" key="5">
    <source>
        <dbReference type="ARBA" id="ARBA00023163"/>
    </source>
</evidence>
<dbReference type="Gene3D" id="1.10.1740.10">
    <property type="match status" value="1"/>
</dbReference>
<dbReference type="PANTHER" id="PTHR43133:SF50">
    <property type="entry name" value="ECF RNA POLYMERASE SIGMA FACTOR SIGM"/>
    <property type="match status" value="1"/>
</dbReference>
<feature type="domain" description="RNA polymerase sigma-70 region 2" evidence="6">
    <location>
        <begin position="16"/>
        <end position="78"/>
    </location>
</feature>
<feature type="domain" description="RNA polymerase sigma factor 70 region 4 type 2" evidence="7">
    <location>
        <begin position="100"/>
        <end position="152"/>
    </location>
</feature>
<dbReference type="KEGG" id="kfl:Kfla_0076"/>
<sequence>MADWKSAFDELVAVRGPALRGYAYLLAGDAPTAADLVQEALVRVFGRLRVGSDVQQLEGYVRRAILNLYVDDRRREKRWRETRHLLVDPDPPGEDLVTTNAVRQALSDLSPKQRACVVLRYYEDLTVPEIADQLGCAEGTVKRHLADARSRLAAQLGVTEESVQ</sequence>
<evidence type="ECO:0000256" key="1">
    <source>
        <dbReference type="ARBA" id="ARBA00010641"/>
    </source>
</evidence>
<keyword evidence="3" id="KW-0731">Sigma factor</keyword>
<comment type="similarity">
    <text evidence="1">Belongs to the sigma-70 factor family. ECF subfamily.</text>
</comment>
<dbReference type="EMBL" id="CP001736">
    <property type="protein sequence ID" value="ADB29205.1"/>
    <property type="molecule type" value="Genomic_DNA"/>
</dbReference>
<dbReference type="Gene3D" id="1.10.10.10">
    <property type="entry name" value="Winged helix-like DNA-binding domain superfamily/Winged helix DNA-binding domain"/>
    <property type="match status" value="1"/>
</dbReference>
<evidence type="ECO:0000313" key="8">
    <source>
        <dbReference type="EMBL" id="ADB29205.1"/>
    </source>
</evidence>
<reference evidence="9" key="1">
    <citation type="submission" date="2009-09" db="EMBL/GenBank/DDBJ databases">
        <title>The complete genome of Kribbella flavida DSM 17836.</title>
        <authorList>
            <consortium name="US DOE Joint Genome Institute (JGI-PGF)"/>
            <person name="Lucas S."/>
            <person name="Copeland A."/>
            <person name="Lapidus A."/>
            <person name="Glavina del Rio T."/>
            <person name="Dalin E."/>
            <person name="Tice H."/>
            <person name="Bruce D."/>
            <person name="Goodwin L."/>
            <person name="Pitluck S."/>
            <person name="Kyrpides N."/>
            <person name="Mavromatis K."/>
            <person name="Ivanova N."/>
            <person name="Saunders E."/>
            <person name="Brettin T."/>
            <person name="Detter J.C."/>
            <person name="Han C."/>
            <person name="Larimer F."/>
            <person name="Land M."/>
            <person name="Hauser L."/>
            <person name="Markowitz V."/>
            <person name="Cheng J.-F."/>
            <person name="Hugenholtz P."/>
            <person name="Woyke T."/>
            <person name="Wu D."/>
            <person name="Pukall R."/>
            <person name="Klenk H.-P."/>
            <person name="Eisen J.A."/>
        </authorList>
    </citation>
    <scope>NUCLEOTIDE SEQUENCE [LARGE SCALE GENOMIC DNA]</scope>
    <source>
        <strain evidence="9">DSM 17836 / JCM 10339 / NBRC 14399</strain>
    </source>
</reference>